<dbReference type="AlphaFoldDB" id="A0A1N7PMQ4"/>
<keyword evidence="2" id="KW-0472">Membrane</keyword>
<organism evidence="4 5">
    <name type="scientific">Belliella pelovolcani</name>
    <dbReference type="NCBI Taxonomy" id="529505"/>
    <lineage>
        <taxon>Bacteria</taxon>
        <taxon>Pseudomonadati</taxon>
        <taxon>Bacteroidota</taxon>
        <taxon>Cytophagia</taxon>
        <taxon>Cytophagales</taxon>
        <taxon>Cyclobacteriaceae</taxon>
        <taxon>Belliella</taxon>
    </lineage>
</organism>
<evidence type="ECO:0000256" key="1">
    <source>
        <dbReference type="SAM" id="Coils"/>
    </source>
</evidence>
<keyword evidence="2" id="KW-1133">Transmembrane helix</keyword>
<feature type="transmembrane region" description="Helical" evidence="2">
    <location>
        <begin position="154"/>
        <end position="173"/>
    </location>
</feature>
<evidence type="ECO:0000256" key="2">
    <source>
        <dbReference type="SAM" id="Phobius"/>
    </source>
</evidence>
<evidence type="ECO:0000259" key="3">
    <source>
        <dbReference type="Pfam" id="PF20693"/>
    </source>
</evidence>
<proteinExistence type="predicted"/>
<dbReference type="RefSeq" id="WP_076502751.1">
    <property type="nucleotide sequence ID" value="NZ_FTOP01000018.1"/>
</dbReference>
<feature type="transmembrane region" description="Helical" evidence="2">
    <location>
        <begin position="193"/>
        <end position="214"/>
    </location>
</feature>
<dbReference type="EMBL" id="FTOP01000018">
    <property type="protein sequence ID" value="SIT11727.1"/>
    <property type="molecule type" value="Genomic_DNA"/>
</dbReference>
<evidence type="ECO:0000313" key="5">
    <source>
        <dbReference type="Proteomes" id="UP000186026"/>
    </source>
</evidence>
<dbReference type="InterPro" id="IPR027417">
    <property type="entry name" value="P-loop_NTPase"/>
</dbReference>
<accession>A0A1N7PMQ4</accession>
<dbReference type="STRING" id="529505.SAMN05421761_1186"/>
<name>A0A1N7PMQ4_9BACT</name>
<reference evidence="5" key="1">
    <citation type="submission" date="2017-01" db="EMBL/GenBank/DDBJ databases">
        <authorList>
            <person name="Varghese N."/>
            <person name="Submissions S."/>
        </authorList>
    </citation>
    <scope>NUCLEOTIDE SEQUENCE [LARGE SCALE GENOMIC DNA]</scope>
    <source>
        <strain evidence="5">DSM 46698</strain>
    </source>
</reference>
<feature type="domain" description="YobI-like P-loop NTPase" evidence="3">
    <location>
        <begin position="58"/>
        <end position="418"/>
    </location>
</feature>
<keyword evidence="1" id="KW-0175">Coiled coil</keyword>
<dbReference type="Proteomes" id="UP000186026">
    <property type="component" value="Unassembled WGS sequence"/>
</dbReference>
<dbReference type="OrthoDB" id="1701659at2"/>
<gene>
    <name evidence="4" type="ORF">SAMN05421761_1186</name>
</gene>
<dbReference type="Pfam" id="PF20693">
    <property type="entry name" value="YobI-ATPase"/>
    <property type="match status" value="1"/>
</dbReference>
<keyword evidence="5" id="KW-1185">Reference proteome</keyword>
<protein>
    <recommendedName>
        <fullName evidence="3">YobI-like P-loop NTPase domain-containing protein</fullName>
    </recommendedName>
</protein>
<keyword evidence="2" id="KW-0812">Transmembrane</keyword>
<evidence type="ECO:0000313" key="4">
    <source>
        <dbReference type="EMBL" id="SIT11727.1"/>
    </source>
</evidence>
<sequence>MKDRILKLKSYVVTNLFEWIRGWYMPILKKQIEETSPILSLAPKVLTEEKDLKQIAPYLTLLKKALHDKDITNIAISGNYGSGKSTIIKTFQAQHPEFKFLNVSLASFYENGIPEELEKKLEVSILQQIFYHVKPTKIPDSKFRRIISLSTWKLIGLVLAIITWLYSLINIFLFNELSKFNFNTWSGNESIDWLYLTTFLFFLLGLGFLIAQVINTMINSKINKLNIKGEIEIGDKVKKSVFNEHLEEILYFFEKTDFNVLVIEDVDRFKGTQIFEKLREINTLLNNFESVKNNRKINFIYAVKDEVLSEKSNRVKFFDLIIPIIPFINQSNAEDQLLRILKENNLDDNLSIDFTNELVSFISDIDMRLLTNIILEYKIFKEKLTSDLSQDSIFAMVTYKNIFPDDFAKLYNKEGDLYDFLSQKEKYIEDLKQNLKIELEEIKAEIDQIELEKIEVLQNLRRIYHSKILEKFPLIQKVMIGKAYISIHEILKSENFLKMIEQEKSNYTSIRLQNNPYYSIENGILNFKEIENEVNKNKTFKEREKLVTAKETKILDQLKINLTKINQKINEIDNYNIAEIFNELEINQFLKGTTQHEIVKYLLINGYINENYKSYISNFHEETLTNNDFKFLNCVLSGGVLGYGHELFSIENLIKKIKPKYYKRISILNFSLLDALLTNPYFKDQKELFLDFLSLENEPQKKFILSYINRKENLNIFFKEISKCWAGLWDLIVLSKLPDKQVKELLKIIIDFVDLEDIKDFDSGVESIRNHINLSPDFLHLVKEVNDDKVLKTLKTLKIKFEVLPPLDSSIESSYSYVIKHNHYDLNLENILVLIGQKKRSNSLYTEIINSENTDLINYVDDNIEVFVETILLVNIDSIQESAVAFQRLLNHPKISLDLTQEIIEIQDGYIEELDKIEDIHVQKQLLKGLKIVPNWKNVAVYYKSLEEERFDETLIEFLNEEQVYKILANEKISDQDKKVTSSISDNIIHTIELGLDSFKSLRNSIPYWYKWFDFSKLSEGKITFSIETGLLSFDVEGFKKLSESYPKIAILLAEKYPEKFVGNFNELEVDDSLVADFLKSRNIKLEQKYELLKVIDLDQSIKDIWVAEAACDTLANSKFFSLSFEQLERMFKYNHNWESKMKLLLMHFDNLDYDEIKLLTEKLTADKYYSKLFENRKRPTFNKNELNKNLFEKLLKKGYIKSFDTNPKNVEEIRVVANY</sequence>
<feature type="coiled-coil region" evidence="1">
    <location>
        <begin position="421"/>
        <end position="459"/>
    </location>
</feature>
<dbReference type="SUPFAM" id="SSF52540">
    <property type="entry name" value="P-loop containing nucleoside triphosphate hydrolases"/>
    <property type="match status" value="1"/>
</dbReference>
<dbReference type="InterPro" id="IPR048428">
    <property type="entry name" value="YobI-NTPase"/>
</dbReference>